<name>F7NG63_9FIRM</name>
<comment type="caution">
    <text evidence="9">The sequence shown here is derived from an EMBL/GenBank/DDBJ whole genome shotgun (WGS) entry which is preliminary data.</text>
</comment>
<dbReference type="RefSeq" id="WP_004093500.1">
    <property type="nucleotide sequence ID" value="NZ_AFGF01000040.1"/>
</dbReference>
<dbReference type="OrthoDB" id="9791652at2"/>
<evidence type="ECO:0000256" key="6">
    <source>
        <dbReference type="ARBA" id="ARBA00023004"/>
    </source>
</evidence>
<dbReference type="SUPFAM" id="SSF48695">
    <property type="entry name" value="Multiheme cytochromes"/>
    <property type="match status" value="1"/>
</dbReference>
<reference evidence="9 10" key="1">
    <citation type="journal article" date="2011" name="EMBO J.">
        <title>Structural diversity of bacterial flagellar motors.</title>
        <authorList>
            <person name="Chen S."/>
            <person name="Beeby M."/>
            <person name="Murphy G.E."/>
            <person name="Leadbetter J.R."/>
            <person name="Hendrixson D.R."/>
            <person name="Briegel A."/>
            <person name="Li Z."/>
            <person name="Shi J."/>
            <person name="Tocheva E.I."/>
            <person name="Muller A."/>
            <person name="Dobro M.J."/>
            <person name="Jensen G.J."/>
        </authorList>
    </citation>
    <scope>NUCLEOTIDE SEQUENCE [LARGE SCALE GENOMIC DNA]</scope>
    <source>
        <strain evidence="9 10">DSM 6540</strain>
    </source>
</reference>
<dbReference type="Pfam" id="PF14537">
    <property type="entry name" value="Cytochrom_c3_2"/>
    <property type="match status" value="1"/>
</dbReference>
<gene>
    <name evidence="9" type="ORF">ALO_05248</name>
</gene>
<dbReference type="GO" id="GO:0046872">
    <property type="term" value="F:metal ion binding"/>
    <property type="evidence" value="ECO:0007669"/>
    <property type="project" value="UniProtKB-KW"/>
</dbReference>
<evidence type="ECO:0000259" key="8">
    <source>
        <dbReference type="Pfam" id="PF14537"/>
    </source>
</evidence>
<evidence type="ECO:0000256" key="4">
    <source>
        <dbReference type="ARBA" id="ARBA00022723"/>
    </source>
</evidence>
<organism evidence="9 10">
    <name type="scientific">Acetonema longum DSM 6540</name>
    <dbReference type="NCBI Taxonomy" id="1009370"/>
    <lineage>
        <taxon>Bacteria</taxon>
        <taxon>Bacillati</taxon>
        <taxon>Bacillota</taxon>
        <taxon>Negativicutes</taxon>
        <taxon>Acetonemataceae</taxon>
        <taxon>Acetonema</taxon>
    </lineage>
</organism>
<protein>
    <recommendedName>
        <fullName evidence="8">Tetrahaem cytochrome domain-containing protein</fullName>
    </recommendedName>
</protein>
<evidence type="ECO:0000256" key="2">
    <source>
        <dbReference type="ARBA" id="ARBA00022448"/>
    </source>
</evidence>
<dbReference type="Proteomes" id="UP000003240">
    <property type="component" value="Unassembled WGS sequence"/>
</dbReference>
<accession>F7NG63</accession>
<keyword evidence="7" id="KW-0812">Transmembrane</keyword>
<dbReference type="InterPro" id="IPR036280">
    <property type="entry name" value="Multihaem_cyt_sf"/>
</dbReference>
<dbReference type="EMBL" id="AFGF01000040">
    <property type="protein sequence ID" value="EGO64981.1"/>
    <property type="molecule type" value="Genomic_DNA"/>
</dbReference>
<dbReference type="eggNOG" id="COG3005">
    <property type="taxonomic scope" value="Bacteria"/>
</dbReference>
<comment type="subcellular location">
    <subcellularLocation>
        <location evidence="1">Cell envelope</location>
    </subcellularLocation>
</comment>
<keyword evidence="5" id="KW-0249">Electron transport</keyword>
<keyword evidence="7" id="KW-1133">Transmembrane helix</keyword>
<dbReference type="AlphaFoldDB" id="F7NG63"/>
<dbReference type="STRING" id="1009370.ALO_05248"/>
<keyword evidence="2" id="KW-0813">Transport</keyword>
<keyword evidence="10" id="KW-1185">Reference proteome</keyword>
<keyword evidence="7" id="KW-0472">Membrane</keyword>
<evidence type="ECO:0000256" key="3">
    <source>
        <dbReference type="ARBA" id="ARBA00022617"/>
    </source>
</evidence>
<evidence type="ECO:0000256" key="5">
    <source>
        <dbReference type="ARBA" id="ARBA00022982"/>
    </source>
</evidence>
<keyword evidence="6" id="KW-0408">Iron</keyword>
<proteinExistence type="predicted"/>
<keyword evidence="3" id="KW-0349">Heme</keyword>
<dbReference type="GO" id="GO:0030313">
    <property type="term" value="C:cell envelope"/>
    <property type="evidence" value="ECO:0007669"/>
    <property type="project" value="UniProtKB-SubCell"/>
</dbReference>
<dbReference type="Gene3D" id="1.10.1130.10">
    <property type="entry name" value="Flavocytochrome C3, Chain A"/>
    <property type="match status" value="1"/>
</dbReference>
<feature type="transmembrane region" description="Helical" evidence="7">
    <location>
        <begin position="22"/>
        <end position="41"/>
    </location>
</feature>
<evidence type="ECO:0000313" key="10">
    <source>
        <dbReference type="Proteomes" id="UP000003240"/>
    </source>
</evidence>
<evidence type="ECO:0000313" key="9">
    <source>
        <dbReference type="EMBL" id="EGO64981.1"/>
    </source>
</evidence>
<dbReference type="InterPro" id="IPR012286">
    <property type="entry name" value="Tetrahaem_cytochrome"/>
</dbReference>
<evidence type="ECO:0000256" key="1">
    <source>
        <dbReference type="ARBA" id="ARBA00004196"/>
    </source>
</evidence>
<feature type="domain" description="Tetrahaem cytochrome" evidence="8">
    <location>
        <begin position="73"/>
        <end position="168"/>
    </location>
</feature>
<keyword evidence="4" id="KW-0479">Metal-binding</keyword>
<sequence>MTEHDAQNSETPKNFFLRKKRWLIAAMVIFFLGITIVAAGLKAGENPRFCANCHIIEPYYQSWKEGPLLAARHSAENVNCTDCHQATIVEKMHEGFAYVTGQYEDPLKERSATREDCLKCHQDDWQQTVTATQYDHRNPHDSHLGEIDCSLCHKMHRTSEVYCAQCHEFDWFKKLGSDWKQSQ</sequence>
<evidence type="ECO:0000256" key="7">
    <source>
        <dbReference type="SAM" id="Phobius"/>
    </source>
</evidence>